<evidence type="ECO:0000313" key="1">
    <source>
        <dbReference type="EMBL" id="OOP56859.1"/>
    </source>
</evidence>
<dbReference type="Proteomes" id="UP000189681">
    <property type="component" value="Unassembled WGS sequence"/>
</dbReference>
<dbReference type="EMBL" id="AYTS01000059">
    <property type="protein sequence ID" value="OOP56859.1"/>
    <property type="molecule type" value="Genomic_DNA"/>
</dbReference>
<sequence>MIAPPRGIKKSRFFEAINSRGLEQLTYVFQQLQAKAAKILSREHAELGNLVAIDGSLIDAVLSMHWADYRNDCKKAKAHPGFDINQSIPSKLFLSKCKADERPFVSQMLFPGQTGVYIDAQ</sequence>
<gene>
    <name evidence="1" type="ORF">AYP45_06515</name>
</gene>
<evidence type="ECO:0000313" key="2">
    <source>
        <dbReference type="Proteomes" id="UP000189681"/>
    </source>
</evidence>
<evidence type="ECO:0008006" key="3">
    <source>
        <dbReference type="Google" id="ProtNLM"/>
    </source>
</evidence>
<dbReference type="AlphaFoldDB" id="A0A1V4AUS0"/>
<comment type="caution">
    <text evidence="1">The sequence shown here is derived from an EMBL/GenBank/DDBJ whole genome shotgun (WGS) entry which is preliminary data.</text>
</comment>
<name>A0A1V4AUS0_9BACT</name>
<accession>A0A1V4AUS0</accession>
<reference evidence="1 2" key="1">
    <citation type="journal article" date="2017" name="Water Res.">
        <title>Discovery and metagenomic analysis of an anammox bacterial enrichment related to Candidatus "Brocadia caroliniensis" in a full-scale glycerol-fed nitritation-denitritation separate centrate treatment process.</title>
        <authorList>
            <person name="Park H."/>
            <person name="Brotto A.C."/>
            <person name="van Loosdrecht M.C."/>
            <person name="Chandran K."/>
        </authorList>
    </citation>
    <scope>NUCLEOTIDE SEQUENCE [LARGE SCALE GENOMIC DNA]</scope>
    <source>
        <strain evidence="1">26THWARD</strain>
    </source>
</reference>
<organism evidence="1 2">
    <name type="scientific">Candidatus Brocadia carolinensis</name>
    <dbReference type="NCBI Taxonomy" id="1004156"/>
    <lineage>
        <taxon>Bacteria</taxon>
        <taxon>Pseudomonadati</taxon>
        <taxon>Planctomycetota</taxon>
        <taxon>Candidatus Brocadiia</taxon>
        <taxon>Candidatus Brocadiales</taxon>
        <taxon>Candidatus Brocadiaceae</taxon>
        <taxon>Candidatus Brocadia</taxon>
    </lineage>
</organism>
<protein>
    <recommendedName>
        <fullName evidence="3">Transposase IS4-like domain-containing protein</fullName>
    </recommendedName>
</protein>
<proteinExistence type="predicted"/>